<sequence>MSSSDTLIQTTLAMQPTESSPTGATGVPVTPTEDIRDPQATSQPAAVIPLTEGERKMFEDQQKSSDLVSKAQSFLESPELKENDSKSKTQYLVDKGLPADTIDEMQQALASIPVVPPRTYPEALVSPTRSRLFENLVTIYYFFTYAAGASAVLTWVYSKFVFPRWVKMIIAKRRLREHQLGLLKRLTEDLNEHKTKCLTASIIAPSKDSKPVVTARLQELSSQVPPTTPKTSKQHALQSLSDLTGYLSSQIHLTSALDAATRAYQLQFSMPGAAGTQPKNEAHEQLKKEIRSLKGLLINRRTFMQGGSLVSNVGRPATTGQ</sequence>
<comment type="caution">
    <text evidence="4">The sequence shown here is derived from an EMBL/GenBank/DDBJ whole genome shotgun (WGS) entry which is preliminary data.</text>
</comment>
<dbReference type="Pfam" id="PF04695">
    <property type="entry name" value="Pex14_N"/>
    <property type="match status" value="1"/>
</dbReference>
<dbReference type="AlphaFoldDB" id="A0A8H3CLS9"/>
<evidence type="ECO:0000256" key="2">
    <source>
        <dbReference type="SAM" id="Phobius"/>
    </source>
</evidence>
<keyword evidence="2" id="KW-0472">Membrane</keyword>
<dbReference type="InterPro" id="IPR006785">
    <property type="entry name" value="Pex14_N"/>
</dbReference>
<keyword evidence="2" id="KW-1133">Transmembrane helix</keyword>
<name>A0A8H3CLS9_9AGAM</name>
<dbReference type="Proteomes" id="UP000663853">
    <property type="component" value="Unassembled WGS sequence"/>
</dbReference>
<dbReference type="InterPro" id="IPR036388">
    <property type="entry name" value="WH-like_DNA-bd_sf"/>
</dbReference>
<gene>
    <name evidence="4" type="ORF">RDB_LOCUS97973</name>
</gene>
<feature type="domain" description="Peroxisome membrane anchor protein Pex14p N-terminal" evidence="3">
    <location>
        <begin position="64"/>
        <end position="104"/>
    </location>
</feature>
<evidence type="ECO:0000313" key="5">
    <source>
        <dbReference type="Proteomes" id="UP000663853"/>
    </source>
</evidence>
<evidence type="ECO:0000256" key="1">
    <source>
        <dbReference type="SAM" id="MobiDB-lite"/>
    </source>
</evidence>
<feature type="compositionally biased region" description="Low complexity" evidence="1">
    <location>
        <begin position="21"/>
        <end position="32"/>
    </location>
</feature>
<protein>
    <recommendedName>
        <fullName evidence="3">Peroxisome membrane anchor protein Pex14p N-terminal domain-containing protein</fullName>
    </recommendedName>
</protein>
<feature type="transmembrane region" description="Helical" evidence="2">
    <location>
        <begin position="139"/>
        <end position="158"/>
    </location>
</feature>
<keyword evidence="2" id="KW-0812">Transmembrane</keyword>
<accession>A0A8H3CLS9</accession>
<reference evidence="4" key="1">
    <citation type="submission" date="2021-01" db="EMBL/GenBank/DDBJ databases">
        <authorList>
            <person name="Kaushik A."/>
        </authorList>
    </citation>
    <scope>NUCLEOTIDE SEQUENCE</scope>
    <source>
        <strain evidence="4">AG6-10EEA</strain>
    </source>
</reference>
<proteinExistence type="predicted"/>
<dbReference type="EMBL" id="CAJMXA010002881">
    <property type="protein sequence ID" value="CAE6488477.1"/>
    <property type="molecule type" value="Genomic_DNA"/>
</dbReference>
<evidence type="ECO:0000259" key="3">
    <source>
        <dbReference type="Pfam" id="PF04695"/>
    </source>
</evidence>
<evidence type="ECO:0000313" key="4">
    <source>
        <dbReference type="EMBL" id="CAE6488477.1"/>
    </source>
</evidence>
<feature type="compositionally biased region" description="Polar residues" evidence="1">
    <location>
        <begin position="1"/>
        <end position="20"/>
    </location>
</feature>
<organism evidence="4 5">
    <name type="scientific">Rhizoctonia solani</name>
    <dbReference type="NCBI Taxonomy" id="456999"/>
    <lineage>
        <taxon>Eukaryota</taxon>
        <taxon>Fungi</taxon>
        <taxon>Dikarya</taxon>
        <taxon>Basidiomycota</taxon>
        <taxon>Agaricomycotina</taxon>
        <taxon>Agaricomycetes</taxon>
        <taxon>Cantharellales</taxon>
        <taxon>Ceratobasidiaceae</taxon>
        <taxon>Rhizoctonia</taxon>
    </lineage>
</organism>
<feature type="region of interest" description="Disordered" evidence="1">
    <location>
        <begin position="1"/>
        <end position="52"/>
    </location>
</feature>
<dbReference type="Gene3D" id="1.10.10.10">
    <property type="entry name" value="Winged helix-like DNA-binding domain superfamily/Winged helix DNA-binding domain"/>
    <property type="match status" value="1"/>
</dbReference>